<dbReference type="Gene3D" id="3.40.630.30">
    <property type="match status" value="1"/>
</dbReference>
<dbReference type="SUPFAM" id="SSF55729">
    <property type="entry name" value="Acyl-CoA N-acyltransferases (Nat)"/>
    <property type="match status" value="1"/>
</dbReference>
<evidence type="ECO:0000313" key="2">
    <source>
        <dbReference type="EMBL" id="QOY60105.1"/>
    </source>
</evidence>
<gene>
    <name evidence="2" type="ORF">INP52_06710</name>
</gene>
<dbReference type="Gene3D" id="3.40.50.1110">
    <property type="entry name" value="SGNH hydrolase"/>
    <property type="match status" value="1"/>
</dbReference>
<organism evidence="2 3">
    <name type="scientific">Thermophilibacter immobilis</name>
    <dbReference type="NCBI Taxonomy" id="2779519"/>
    <lineage>
        <taxon>Bacteria</taxon>
        <taxon>Bacillati</taxon>
        <taxon>Actinomycetota</taxon>
        <taxon>Coriobacteriia</taxon>
        <taxon>Coriobacteriales</taxon>
        <taxon>Atopobiaceae</taxon>
        <taxon>Thermophilibacter</taxon>
    </lineage>
</organism>
<dbReference type="Gene3D" id="2.60.120.260">
    <property type="entry name" value="Galactose-binding domain-like"/>
    <property type="match status" value="1"/>
</dbReference>
<protein>
    <submittedName>
        <fullName evidence="2">GNAT family N-acetyltransferase</fullName>
    </submittedName>
</protein>
<dbReference type="EMBL" id="CP063767">
    <property type="protein sequence ID" value="QOY60105.1"/>
    <property type="molecule type" value="Genomic_DNA"/>
</dbReference>
<sequence length="618" mass="66167">MRGSSATRREEGPGATEMSVDAACLLHGALDVRVDADGRARPSRFLPGQLRALASVRAWHPGYYRQLAACTSGIALEFETDASRVTVEVALDEPPRGTRSVIADVRSWGHAPGGPYDGLSAEVDGHRLPLALPDERGRVSWDLDDPEGAPTVGQQRLPGMGEPHRVRVWLPCLTSCLLGRVRADGTYLESVGARADLLVLGDSLAQGYVAHDPGCNWPALLAARRDLDLVNQGVGGQVFQPGTLRGLSGCVRPESIIVELGENYRYEPCQASRVERDVRGFLAELSGAFPAVPIWVLTTLPHLEDRYPTHPASCFAVVDDLIRSACAAHPQMRLVEGSALLDRGPKDLAELLADGSDHPGPAGQKMVAERLGFVMDATADPPETRRARGLEFAEAAGDVAFPLAECLRRGIAEVLFAQRDALVAEVSDGSRLVWARDRALARRALTCLGRPHAGVTCVCGGAALAREIARTLGSAARPCHLVILAGASRPSGPRRDVRVLTPSYADSIRAHYAHVEYLSPGELERALAGGALLGGFEDGRLVGFVGEHPEGSMGMLEVFRGHRRAGWGTQLLLAQAARAHARGWTAWAEVWPDNAASLALMRAVGGEVRPADQLWFVS</sequence>
<dbReference type="CDD" id="cd00229">
    <property type="entry name" value="SGNH_hydrolase"/>
    <property type="match status" value="1"/>
</dbReference>
<dbReference type="InterPro" id="IPR016181">
    <property type="entry name" value="Acyl_CoA_acyltransferase"/>
</dbReference>
<keyword evidence="3" id="KW-1185">Reference proteome</keyword>
<accession>A0A7S7RTY9</accession>
<evidence type="ECO:0000259" key="1">
    <source>
        <dbReference type="PROSITE" id="PS51186"/>
    </source>
</evidence>
<keyword evidence="2" id="KW-0808">Transferase</keyword>
<dbReference type="InterPro" id="IPR000182">
    <property type="entry name" value="GNAT_dom"/>
</dbReference>
<dbReference type="AlphaFoldDB" id="A0A7S7RTY9"/>
<dbReference type="Pfam" id="PF00583">
    <property type="entry name" value="Acetyltransf_1"/>
    <property type="match status" value="1"/>
</dbReference>
<dbReference type="InterPro" id="IPR013830">
    <property type="entry name" value="SGNH_hydro"/>
</dbReference>
<dbReference type="GO" id="GO:0016747">
    <property type="term" value="F:acyltransferase activity, transferring groups other than amino-acyl groups"/>
    <property type="evidence" value="ECO:0007669"/>
    <property type="project" value="InterPro"/>
</dbReference>
<dbReference type="KEGG" id="tio:INP52_06710"/>
<reference evidence="2 3" key="1">
    <citation type="submission" date="2020-10" db="EMBL/GenBank/DDBJ databases">
        <title>Olsenella immobilis sp.nov., isolated from the mud in a fermentation cellar used for the production of Chinese strong-flavoured liquor.</title>
        <authorList>
            <person name="Lu L."/>
        </authorList>
    </citation>
    <scope>NUCLEOTIDE SEQUENCE [LARGE SCALE GENOMIC DNA]</scope>
    <source>
        <strain evidence="2 3">LZLJ-2</strain>
    </source>
</reference>
<feature type="domain" description="N-acetyltransferase" evidence="1">
    <location>
        <begin position="495"/>
        <end position="618"/>
    </location>
</feature>
<dbReference type="RefSeq" id="WP_194370213.1">
    <property type="nucleotide sequence ID" value="NZ_CP063767.1"/>
</dbReference>
<dbReference type="Proteomes" id="UP000593735">
    <property type="component" value="Chromosome"/>
</dbReference>
<dbReference type="InterPro" id="IPR036514">
    <property type="entry name" value="SGNH_hydro_sf"/>
</dbReference>
<dbReference type="SUPFAM" id="SSF52266">
    <property type="entry name" value="SGNH hydrolase"/>
    <property type="match status" value="1"/>
</dbReference>
<dbReference type="PROSITE" id="PS51186">
    <property type="entry name" value="GNAT"/>
    <property type="match status" value="1"/>
</dbReference>
<dbReference type="Pfam" id="PF13472">
    <property type="entry name" value="Lipase_GDSL_2"/>
    <property type="match status" value="1"/>
</dbReference>
<proteinExistence type="predicted"/>
<evidence type="ECO:0000313" key="3">
    <source>
        <dbReference type="Proteomes" id="UP000593735"/>
    </source>
</evidence>
<name>A0A7S7RTY9_9ACTN</name>